<dbReference type="RefSeq" id="WP_212963734.1">
    <property type="nucleotide sequence ID" value="NZ_BOQT01000018.1"/>
</dbReference>
<dbReference type="EMBL" id="BOQT01000018">
    <property type="protein sequence ID" value="GIN22620.1"/>
    <property type="molecule type" value="Genomic_DNA"/>
</dbReference>
<name>A0ABQ4KBS4_9BACI</name>
<organism evidence="1 2">
    <name type="scientific">Siminovitchia fordii</name>
    <dbReference type="NCBI Taxonomy" id="254759"/>
    <lineage>
        <taxon>Bacteria</taxon>
        <taxon>Bacillati</taxon>
        <taxon>Bacillota</taxon>
        <taxon>Bacilli</taxon>
        <taxon>Bacillales</taxon>
        <taxon>Bacillaceae</taxon>
        <taxon>Siminovitchia</taxon>
    </lineage>
</organism>
<reference evidence="1 2" key="1">
    <citation type="submission" date="2021-03" db="EMBL/GenBank/DDBJ databases">
        <title>Antimicrobial resistance genes in bacteria isolated from Japanese honey, and their potential for conferring macrolide and lincosamide resistance in the American foulbrood pathogen Paenibacillus larvae.</title>
        <authorList>
            <person name="Okamoto M."/>
            <person name="Kumagai M."/>
            <person name="Kanamori H."/>
            <person name="Takamatsu D."/>
        </authorList>
    </citation>
    <scope>NUCLEOTIDE SEQUENCE [LARGE SCALE GENOMIC DNA]</scope>
    <source>
        <strain evidence="1 2">J1TS3</strain>
    </source>
</reference>
<gene>
    <name evidence="1" type="ORF">J1TS3_37540</name>
</gene>
<keyword evidence="2" id="KW-1185">Reference proteome</keyword>
<sequence>MTLTEKVKQILIELNERELAGSSQVVNYFADKFYSHYEKELKNHIPIKRFIESELLARKISMFK</sequence>
<comment type="caution">
    <text evidence="1">The sequence shown here is derived from an EMBL/GenBank/DDBJ whole genome shotgun (WGS) entry which is preliminary data.</text>
</comment>
<accession>A0ABQ4KBS4</accession>
<evidence type="ECO:0000313" key="2">
    <source>
        <dbReference type="Proteomes" id="UP000680279"/>
    </source>
</evidence>
<evidence type="ECO:0000313" key="1">
    <source>
        <dbReference type="EMBL" id="GIN22620.1"/>
    </source>
</evidence>
<proteinExistence type="predicted"/>
<protein>
    <submittedName>
        <fullName evidence="1">Uncharacterized protein</fullName>
    </submittedName>
</protein>
<dbReference type="Proteomes" id="UP000680279">
    <property type="component" value="Unassembled WGS sequence"/>
</dbReference>